<evidence type="ECO:0000256" key="3">
    <source>
        <dbReference type="ARBA" id="ARBA00022806"/>
    </source>
</evidence>
<evidence type="ECO:0000256" key="1">
    <source>
        <dbReference type="ARBA" id="ARBA00022741"/>
    </source>
</evidence>
<dbReference type="Proteomes" id="UP001326110">
    <property type="component" value="Chromosome"/>
</dbReference>
<organism evidence="7 8">
    <name type="scientific">Duganella zoogloeoides</name>
    <dbReference type="NCBI Taxonomy" id="75659"/>
    <lineage>
        <taxon>Bacteria</taxon>
        <taxon>Pseudomonadati</taxon>
        <taxon>Pseudomonadota</taxon>
        <taxon>Betaproteobacteria</taxon>
        <taxon>Burkholderiales</taxon>
        <taxon>Oxalobacteraceae</taxon>
        <taxon>Telluria group</taxon>
        <taxon>Duganella</taxon>
    </lineage>
</organism>
<keyword evidence="4 5" id="KW-0067">ATP-binding</keyword>
<sequence length="644" mass="71300">MTRRIGQPDTQADLDLRACLDERPPHSFVMVAGAGSGKTTSLVKALDHLGQTRRKELKTHGQRIACITYTEVAVNEIWGDVGNDPLFHVSTIHSFLWSVVRPFQSDLKIWVIARIHEKIAEAQEHHDKPRTRAATRVQLLAEIARYQSHLQTIEDQTHFKYGAGSDFGRGVLGHSDVIAAAVKLIDQSQLLRDIIASRYPVLFVDESQDTRPEIVAALRGIAETTSVEFSLGFFGDPMQKIYADGAGVIDAPDDWRRITKPENFRCPQRVLGVVNAVRQLGDGLVQTRGRMMSVDGVQVPLEGSARIFLLAVDEDRSAKIAKVRKWMRLTNHDERWESGDRAADVRALVVVHRMAATRLGFPNLYAALNDRAPSSIKEGLKDGTSWPLKPFLAYLLPLANAVRNNQGFEVMSLLRAECHQLSSAGLAGGNAPDIFRALQTSTEEIARLVLSGDVTFLDVLLFASRNGLMLLDESWTKYLEADPATLAADDDPEVPAVTAFLNCRIGELGAYHHYLEDLSPYATQQGVKGAEFERVLVIIDDAEGQGQRLFSYEKYFGIAPLSDTDDENIAAGLDNVIDRTRRLFYVCCSRATRDLAVVMFVHNIAVAKACVERSELFAPESIVDDAFLEATLSLSESSGTSRWS</sequence>
<protein>
    <submittedName>
        <fullName evidence="7">AAA family ATPase</fullName>
    </submittedName>
</protein>
<evidence type="ECO:0000256" key="5">
    <source>
        <dbReference type="PROSITE-ProRule" id="PRU00560"/>
    </source>
</evidence>
<evidence type="ECO:0000256" key="4">
    <source>
        <dbReference type="ARBA" id="ARBA00022840"/>
    </source>
</evidence>
<dbReference type="Gene3D" id="3.40.50.300">
    <property type="entry name" value="P-loop containing nucleotide triphosphate hydrolases"/>
    <property type="match status" value="1"/>
</dbReference>
<proteinExistence type="predicted"/>
<gene>
    <name evidence="7" type="ORF">SR858_03570</name>
</gene>
<reference evidence="7 8" key="1">
    <citation type="submission" date="2023-11" db="EMBL/GenBank/DDBJ databases">
        <title>MicrobeMod: A computational toolkit for identifying prokaryotic methylation and restriction-modification with nanopore sequencing.</title>
        <authorList>
            <person name="Crits-Christoph A."/>
            <person name="Kang S.C."/>
            <person name="Lee H."/>
            <person name="Ostrov N."/>
        </authorList>
    </citation>
    <scope>NUCLEOTIDE SEQUENCE [LARGE SCALE GENOMIC DNA]</scope>
    <source>
        <strain evidence="7 8">ATCC 25935</strain>
    </source>
</reference>
<evidence type="ECO:0000313" key="7">
    <source>
        <dbReference type="EMBL" id="WQH05430.1"/>
    </source>
</evidence>
<feature type="domain" description="UvrD-like helicase ATP-binding" evidence="6">
    <location>
        <begin position="11"/>
        <end position="267"/>
    </location>
</feature>
<keyword evidence="2 5" id="KW-0378">Hydrolase</keyword>
<dbReference type="RefSeq" id="WP_051120345.1">
    <property type="nucleotide sequence ID" value="NZ_CP140152.1"/>
</dbReference>
<dbReference type="EMBL" id="CP140152">
    <property type="protein sequence ID" value="WQH05430.1"/>
    <property type="molecule type" value="Genomic_DNA"/>
</dbReference>
<dbReference type="InterPro" id="IPR000212">
    <property type="entry name" value="DNA_helicase_UvrD/REP"/>
</dbReference>
<dbReference type="PROSITE" id="PS51198">
    <property type="entry name" value="UVRD_HELICASE_ATP_BIND"/>
    <property type="match status" value="1"/>
</dbReference>
<evidence type="ECO:0000256" key="2">
    <source>
        <dbReference type="ARBA" id="ARBA00022801"/>
    </source>
</evidence>
<keyword evidence="8" id="KW-1185">Reference proteome</keyword>
<dbReference type="InterPro" id="IPR014016">
    <property type="entry name" value="UvrD-like_ATP-bd"/>
</dbReference>
<accession>A0ABZ0Y072</accession>
<dbReference type="PANTHER" id="PTHR11070">
    <property type="entry name" value="UVRD / RECB / PCRA DNA HELICASE FAMILY MEMBER"/>
    <property type="match status" value="1"/>
</dbReference>
<evidence type="ECO:0000259" key="6">
    <source>
        <dbReference type="PROSITE" id="PS51198"/>
    </source>
</evidence>
<feature type="binding site" evidence="5">
    <location>
        <begin position="32"/>
        <end position="39"/>
    </location>
    <ligand>
        <name>ATP</name>
        <dbReference type="ChEBI" id="CHEBI:30616"/>
    </ligand>
</feature>
<keyword evidence="1 5" id="KW-0547">Nucleotide-binding</keyword>
<dbReference type="SUPFAM" id="SSF52540">
    <property type="entry name" value="P-loop containing nucleoside triphosphate hydrolases"/>
    <property type="match status" value="1"/>
</dbReference>
<dbReference type="PANTHER" id="PTHR11070:SF3">
    <property type="entry name" value="DNA 3'-5' HELICASE"/>
    <property type="match status" value="1"/>
</dbReference>
<evidence type="ECO:0000313" key="8">
    <source>
        <dbReference type="Proteomes" id="UP001326110"/>
    </source>
</evidence>
<dbReference type="GeneID" id="43166665"/>
<dbReference type="Pfam" id="PF00580">
    <property type="entry name" value="UvrD-helicase"/>
    <property type="match status" value="1"/>
</dbReference>
<name>A0ABZ0Y072_9BURK</name>
<dbReference type="InterPro" id="IPR027417">
    <property type="entry name" value="P-loop_NTPase"/>
</dbReference>
<keyword evidence="3 5" id="KW-0347">Helicase</keyword>